<proteinExistence type="predicted"/>
<dbReference type="InterPro" id="IPR053161">
    <property type="entry name" value="Ulvan_degrading_GH"/>
</dbReference>
<evidence type="ECO:0000313" key="1">
    <source>
        <dbReference type="EMBL" id="CDM64188.1"/>
    </source>
</evidence>
<evidence type="ECO:0000313" key="2">
    <source>
        <dbReference type="Proteomes" id="UP000031518"/>
    </source>
</evidence>
<dbReference type="CDD" id="cd03143">
    <property type="entry name" value="A4_beta-galactosidase_middle_domain"/>
    <property type="match status" value="1"/>
</dbReference>
<sequence length="924" mass="103976">MAEKISLRTAFSLLIFVSLLSTNIRADLGDLERGFERPPDDCRIMMRWWWFGPAVTTRELEREMRLMKDGGIGGFEVQPVYPLLPDDPVNGFRNLPFLSDEFIAALRFTYEKARELGLRMDLTLGSGWPFGGPQVGISDAAGMLRVERAKVRAGERRVPLPYVTSGERLIAIFVARTDERGELIASSLREITETRDGAVYLDGEDAPRELLFFISSRTGMQVKRPAVGAEGYVLNHLDRSAVERYLQNVGERLLSAFPSGAPYAVFCDSLEVYNQDWTDDLLEEFRRRRGYDLKPYLPALVADIGPQTAAIRHDWAKTLTELLNERFLAPLESWAARHATRVRAQVYGVPAAVLSSNARIDLPEGEGHQWRSLSATRWASSASHIYGRQVTSSETWTWLHSPVFRATPLDVKAEADLHFLQGINQLIGHGWPYTAEGVEYPGWRFYAAGVFNEKNPWWIVMPDLALYLQRLSFMMRQGRPVNDVAIYLPTDDAWARSSAGRVNMIEHLRAAVGPDVVARVLEAGYGFDFFDDEALMRAGRIERGALVLGDNRYRIVILPGVERIPLETLRRLEDFARSGGVLVATRRRPSLAPGFAASEEERRAIEDVSRRLFEGEGAPARFIPMEDQGLTSALQTLAQPDVQLSPKISEIGFVHRRTDDAEIYLLVNTSNARRIFKATFRVQKGRAERWDPLTGRRIAIEAERTPQGLSVALDLAPYESCLIVFTDRALPIARNDELQIGALDLSSDWNVAFAGGPSIQMRELRSWTELEATRYFSGTATYEKEFDLPAEFARSGVRVKLDLGEGRALEPKILRSGMQAWYEGPVREAAVVYVNGQRVGSVWAPPYALDVTGFLRPGRNRIHIEVANLAVNYMAGRKLPDYRLLNLRYGERFQPQDMDKIQTVPAGLFGPIRLIATRDRAAGR</sequence>
<dbReference type="Pfam" id="PF17132">
    <property type="entry name" value="Glyco_hydro_106"/>
    <property type="match status" value="2"/>
</dbReference>
<name>A0A0B6WSI7_9BACT</name>
<organism evidence="1 2">
    <name type="scientific">Pyrinomonas methylaliphatogenes</name>
    <dbReference type="NCBI Taxonomy" id="454194"/>
    <lineage>
        <taxon>Bacteria</taxon>
        <taxon>Pseudomonadati</taxon>
        <taxon>Acidobacteriota</taxon>
        <taxon>Blastocatellia</taxon>
        <taxon>Blastocatellales</taxon>
        <taxon>Pyrinomonadaceae</taxon>
        <taxon>Pyrinomonas</taxon>
    </lineage>
</organism>
<dbReference type="OrthoDB" id="9761519at2"/>
<dbReference type="InterPro" id="IPR029062">
    <property type="entry name" value="Class_I_gatase-like"/>
</dbReference>
<gene>
    <name evidence="1" type="ORF">PYK22_00180</name>
</gene>
<reference evidence="1 2" key="1">
    <citation type="submission" date="2013-12" db="EMBL/GenBank/DDBJ databases">
        <authorList>
            <person name="Stott M."/>
        </authorList>
    </citation>
    <scope>NUCLEOTIDE SEQUENCE [LARGE SCALE GENOMIC DNA]</scope>
    <source>
        <strain evidence="1 2">K22</strain>
    </source>
</reference>
<protein>
    <submittedName>
        <fullName evidence="1">Glycosyl hydrolases family 2</fullName>
    </submittedName>
</protein>
<dbReference type="AlphaFoldDB" id="A0A0B6WSI7"/>
<dbReference type="STRING" id="454194.PYK22_00180"/>
<dbReference type="Gene3D" id="2.60.120.260">
    <property type="entry name" value="Galactose-binding domain-like"/>
    <property type="match status" value="1"/>
</dbReference>
<accession>A0A0B6WSI7</accession>
<dbReference type="Proteomes" id="UP000031518">
    <property type="component" value="Unassembled WGS sequence"/>
</dbReference>
<dbReference type="Gene3D" id="3.40.50.880">
    <property type="match status" value="1"/>
</dbReference>
<keyword evidence="1" id="KW-0378">Hydrolase</keyword>
<dbReference type="PANTHER" id="PTHR36848:SF2">
    <property type="entry name" value="SECRETED PROTEIN"/>
    <property type="match status" value="1"/>
</dbReference>
<dbReference type="SUPFAM" id="SSF49785">
    <property type="entry name" value="Galactose-binding domain-like"/>
    <property type="match status" value="1"/>
</dbReference>
<dbReference type="GO" id="GO:0016787">
    <property type="term" value="F:hydrolase activity"/>
    <property type="evidence" value="ECO:0007669"/>
    <property type="project" value="UniProtKB-KW"/>
</dbReference>
<dbReference type="PANTHER" id="PTHR36848">
    <property type="entry name" value="DNA-BINDING PROTEIN (PUTATIVE SECRETED PROTEIN)-RELATED"/>
    <property type="match status" value="1"/>
</dbReference>
<dbReference type="InterPro" id="IPR008979">
    <property type="entry name" value="Galactose-bd-like_sf"/>
</dbReference>
<dbReference type="EMBL" id="CBXV010000001">
    <property type="protein sequence ID" value="CDM64188.1"/>
    <property type="molecule type" value="Genomic_DNA"/>
</dbReference>
<keyword evidence="2" id="KW-1185">Reference proteome</keyword>
<reference evidence="1 2" key="2">
    <citation type="submission" date="2015-01" db="EMBL/GenBank/DDBJ databases">
        <title>Complete genome sequence of Pyrinomonas methylaliphatogenes type strain K22T.</title>
        <authorList>
            <person name="Lee K.C.Y."/>
            <person name="Power J.F."/>
            <person name="Dunfield P.F."/>
            <person name="Morgan X.C."/>
            <person name="Huttenhower C."/>
            <person name="Stott M.B."/>
        </authorList>
    </citation>
    <scope>NUCLEOTIDE SEQUENCE [LARGE SCALE GENOMIC DNA]</scope>
    <source>
        <strain evidence="1 2">K22</strain>
    </source>
</reference>
<dbReference type="RefSeq" id="WP_041973235.1">
    <property type="nucleotide sequence ID" value="NZ_CBXV010000001.1"/>
</dbReference>